<protein>
    <submittedName>
        <fullName evidence="1">Uncharacterized protein</fullName>
    </submittedName>
</protein>
<dbReference type="Proteomes" id="UP000198749">
    <property type="component" value="Unassembled WGS sequence"/>
</dbReference>
<sequence length="44" mass="5010">MMHKNTVNLQAGINIYTYIFNINTLIGYIQFYMDSETSGDDAST</sequence>
<evidence type="ECO:0000313" key="1">
    <source>
        <dbReference type="EMBL" id="SEQ07692.1"/>
    </source>
</evidence>
<proteinExistence type="predicted"/>
<evidence type="ECO:0000313" key="2">
    <source>
        <dbReference type="Proteomes" id="UP000198749"/>
    </source>
</evidence>
<gene>
    <name evidence="1" type="ORF">SAMN03080615_00310</name>
</gene>
<keyword evidence="2" id="KW-1185">Reference proteome</keyword>
<dbReference type="EMBL" id="FOGB01000001">
    <property type="protein sequence ID" value="SEQ07692.1"/>
    <property type="molecule type" value="Genomic_DNA"/>
</dbReference>
<reference evidence="2" key="1">
    <citation type="submission" date="2016-10" db="EMBL/GenBank/DDBJ databases">
        <authorList>
            <person name="Varghese N."/>
            <person name="Submissions S."/>
        </authorList>
    </citation>
    <scope>NUCLEOTIDE SEQUENCE [LARGE SCALE GENOMIC DNA]</scope>
    <source>
        <strain evidence="2">DSM 18887</strain>
    </source>
</reference>
<name>A0A1H9D2I3_9GAMM</name>
<accession>A0A1H9D2I3</accession>
<dbReference type="AlphaFoldDB" id="A0A1H9D2I3"/>
<organism evidence="1 2">
    <name type="scientific">Amphritea atlantica</name>
    <dbReference type="NCBI Taxonomy" id="355243"/>
    <lineage>
        <taxon>Bacteria</taxon>
        <taxon>Pseudomonadati</taxon>
        <taxon>Pseudomonadota</taxon>
        <taxon>Gammaproteobacteria</taxon>
        <taxon>Oceanospirillales</taxon>
        <taxon>Oceanospirillaceae</taxon>
        <taxon>Amphritea</taxon>
    </lineage>
</organism>